<keyword evidence="3" id="KW-0133">Cell shape</keyword>
<keyword evidence="8" id="KW-1185">Reference proteome</keyword>
<keyword evidence="2 6" id="KW-0812">Transmembrane</keyword>
<dbReference type="NCBIfam" id="NF038403">
    <property type="entry name" value="perm_prefix_1"/>
    <property type="match status" value="1"/>
</dbReference>
<reference evidence="7 8" key="1">
    <citation type="submission" date="2023-01" db="EMBL/GenBank/DDBJ databases">
        <title>Bacillus changyiensis sp. nov., isolated from a coastal deposit.</title>
        <authorList>
            <person name="Xiao G."/>
            <person name="Lai Q."/>
            <person name="Hu Z."/>
            <person name="Shao Z."/>
        </authorList>
    </citation>
    <scope>NUCLEOTIDE SEQUENCE [LARGE SCALE GENOMIC DNA]</scope>
    <source>
        <strain evidence="7 8">CLL-7-23</strain>
    </source>
</reference>
<feature type="transmembrane region" description="Helical" evidence="6">
    <location>
        <begin position="388"/>
        <end position="413"/>
    </location>
</feature>
<accession>A0ABT4WYJ1</accession>
<proteinExistence type="predicted"/>
<dbReference type="Proteomes" id="UP001211894">
    <property type="component" value="Unassembled WGS sequence"/>
</dbReference>
<evidence type="ECO:0000313" key="8">
    <source>
        <dbReference type="Proteomes" id="UP001211894"/>
    </source>
</evidence>
<evidence type="ECO:0000256" key="1">
    <source>
        <dbReference type="ARBA" id="ARBA00004141"/>
    </source>
</evidence>
<dbReference type="RefSeq" id="WP_271338970.1">
    <property type="nucleotide sequence ID" value="NZ_JAQKAB010000001.1"/>
</dbReference>
<keyword evidence="4 6" id="KW-1133">Transmembrane helix</keyword>
<keyword evidence="5 6" id="KW-0472">Membrane</keyword>
<dbReference type="PANTHER" id="PTHR30474:SF1">
    <property type="entry name" value="PEPTIDOGLYCAN GLYCOSYLTRANSFERASE MRDB"/>
    <property type="match status" value="1"/>
</dbReference>
<feature type="transmembrane region" description="Helical" evidence="6">
    <location>
        <begin position="137"/>
        <end position="156"/>
    </location>
</feature>
<feature type="transmembrane region" description="Helical" evidence="6">
    <location>
        <begin position="224"/>
        <end position="241"/>
    </location>
</feature>
<feature type="transmembrane region" description="Helical" evidence="6">
    <location>
        <begin position="168"/>
        <end position="189"/>
    </location>
</feature>
<gene>
    <name evidence="7" type="ORF">PJ311_00640</name>
</gene>
<evidence type="ECO:0000256" key="4">
    <source>
        <dbReference type="ARBA" id="ARBA00022989"/>
    </source>
</evidence>
<dbReference type="InterPro" id="IPR047928">
    <property type="entry name" value="Perm_prefix_1"/>
</dbReference>
<sequence>MHNDSEKFIQKTCEQVRFKAAHKGIEQELAAHIEDNMEEFIAQGLDEKTASEKAIKCMGDPIEIGGALNKVHRSQTEWGVICLSLLLSIFGVGTMFFIGDLPAGNSSIFAIKQVIYTMIGMGLLVGLYFYDYTRLHRFGIGIFLSGMVLTMMTILFGDKENGVFFFEVGQISFSTASICSFIFMVCMIAELSKCKGKGITAFLKICTLCTIALISLFINSAFTLGFTMLIVYAVILTVAAVKGHFNVEKKWGYIFTAIGICVMSLMIVILHSIQIYNPKYMDHFAGKYLEGARWIGESKFLNVHGWTYLPKNWTDFFLTIIVTNFGWIAGCLILAALIALFTIMIFRTVSIKNTFGFYLSVGIIVSLITSFMFSIVTEMGYMNNLDSSLSFVSFGGTNYLHNIFAVGLFLSIWKRNLIVPKDMHSGLFQGGQL</sequence>
<evidence type="ECO:0000256" key="6">
    <source>
        <dbReference type="SAM" id="Phobius"/>
    </source>
</evidence>
<dbReference type="PANTHER" id="PTHR30474">
    <property type="entry name" value="CELL CYCLE PROTEIN"/>
    <property type="match status" value="1"/>
</dbReference>
<dbReference type="EMBL" id="JAQKAB010000001">
    <property type="protein sequence ID" value="MDA7025111.1"/>
    <property type="molecule type" value="Genomic_DNA"/>
</dbReference>
<protein>
    <submittedName>
        <fullName evidence="7">FtsW/RodA/SpoVE family cell cycle protein</fullName>
    </submittedName>
</protein>
<name>A0ABT4WYJ1_9BACI</name>
<organism evidence="7 8">
    <name type="scientific">Bacillus changyiensis</name>
    <dbReference type="NCBI Taxonomy" id="3004103"/>
    <lineage>
        <taxon>Bacteria</taxon>
        <taxon>Bacillati</taxon>
        <taxon>Bacillota</taxon>
        <taxon>Bacilli</taxon>
        <taxon>Bacillales</taxon>
        <taxon>Bacillaceae</taxon>
        <taxon>Bacillus</taxon>
    </lineage>
</organism>
<evidence type="ECO:0000256" key="2">
    <source>
        <dbReference type="ARBA" id="ARBA00022692"/>
    </source>
</evidence>
<comment type="caution">
    <text evidence="7">The sequence shown here is derived from an EMBL/GenBank/DDBJ whole genome shotgun (WGS) entry which is preliminary data.</text>
</comment>
<evidence type="ECO:0000256" key="5">
    <source>
        <dbReference type="ARBA" id="ARBA00023136"/>
    </source>
</evidence>
<feature type="transmembrane region" description="Helical" evidence="6">
    <location>
        <begin position="316"/>
        <end position="343"/>
    </location>
</feature>
<dbReference type="Pfam" id="PF01098">
    <property type="entry name" value="FTSW_RODA_SPOVE"/>
    <property type="match status" value="1"/>
</dbReference>
<feature type="transmembrane region" description="Helical" evidence="6">
    <location>
        <begin position="253"/>
        <end position="273"/>
    </location>
</feature>
<evidence type="ECO:0000256" key="3">
    <source>
        <dbReference type="ARBA" id="ARBA00022960"/>
    </source>
</evidence>
<evidence type="ECO:0000313" key="7">
    <source>
        <dbReference type="EMBL" id="MDA7025111.1"/>
    </source>
</evidence>
<feature type="transmembrane region" description="Helical" evidence="6">
    <location>
        <begin position="110"/>
        <end position="130"/>
    </location>
</feature>
<feature type="transmembrane region" description="Helical" evidence="6">
    <location>
        <begin position="78"/>
        <end position="98"/>
    </location>
</feature>
<comment type="subcellular location">
    <subcellularLocation>
        <location evidence="1">Membrane</location>
        <topology evidence="1">Multi-pass membrane protein</topology>
    </subcellularLocation>
</comment>
<feature type="transmembrane region" description="Helical" evidence="6">
    <location>
        <begin position="355"/>
        <end position="376"/>
    </location>
</feature>
<dbReference type="InterPro" id="IPR001182">
    <property type="entry name" value="FtsW/RodA"/>
</dbReference>
<feature type="transmembrane region" description="Helical" evidence="6">
    <location>
        <begin position="201"/>
        <end position="218"/>
    </location>
</feature>